<reference evidence="2 3" key="1">
    <citation type="submission" date="2019-08" db="EMBL/GenBank/DDBJ databases">
        <title>The genome of the soybean aphid Biotype 1, its phylome, world population structure and adaptation to the North American continent.</title>
        <authorList>
            <person name="Giordano R."/>
            <person name="Donthu R.K."/>
            <person name="Hernandez A.G."/>
            <person name="Wright C.L."/>
            <person name="Zimin A.V."/>
        </authorList>
    </citation>
    <scope>NUCLEOTIDE SEQUENCE [LARGE SCALE GENOMIC DNA]</scope>
    <source>
        <tissue evidence="2">Whole aphids</tissue>
    </source>
</reference>
<sequence length="194" mass="21745">MYGDAKLTFFSAGSIIHRRRPKPMRWCTPTAVDARRNNRCYSSSSSSGRSCRYIFNTAGQQVSLITTDTEKIKNKNKNVERDPMRSAQCRPPHCTRSKFTVRPTHKTYTQYKTCTGTALGRKCARPLRCGAISTLPPADHASSSTPPPPPEPGCPCQKNSNTEENLSRHRLSPLVSSDSRKYIFCIAPMYSPDR</sequence>
<evidence type="ECO:0000313" key="3">
    <source>
        <dbReference type="Proteomes" id="UP000475862"/>
    </source>
</evidence>
<dbReference type="Proteomes" id="UP000475862">
    <property type="component" value="Unassembled WGS sequence"/>
</dbReference>
<protein>
    <submittedName>
        <fullName evidence="2">Uncharacterized protein</fullName>
    </submittedName>
</protein>
<dbReference type="AlphaFoldDB" id="A0A6G0THT4"/>
<keyword evidence="3" id="KW-1185">Reference proteome</keyword>
<name>A0A6G0THT4_APHGL</name>
<feature type="region of interest" description="Disordered" evidence="1">
    <location>
        <begin position="134"/>
        <end position="173"/>
    </location>
</feature>
<dbReference type="EMBL" id="VYZN01000040">
    <property type="protein sequence ID" value="KAE9532080.1"/>
    <property type="molecule type" value="Genomic_DNA"/>
</dbReference>
<proteinExistence type="predicted"/>
<comment type="caution">
    <text evidence="2">The sequence shown here is derived from an EMBL/GenBank/DDBJ whole genome shotgun (WGS) entry which is preliminary data.</text>
</comment>
<accession>A0A6G0THT4</accession>
<evidence type="ECO:0000313" key="2">
    <source>
        <dbReference type="EMBL" id="KAE9532080.1"/>
    </source>
</evidence>
<organism evidence="2 3">
    <name type="scientific">Aphis glycines</name>
    <name type="common">Soybean aphid</name>
    <dbReference type="NCBI Taxonomy" id="307491"/>
    <lineage>
        <taxon>Eukaryota</taxon>
        <taxon>Metazoa</taxon>
        <taxon>Ecdysozoa</taxon>
        <taxon>Arthropoda</taxon>
        <taxon>Hexapoda</taxon>
        <taxon>Insecta</taxon>
        <taxon>Pterygota</taxon>
        <taxon>Neoptera</taxon>
        <taxon>Paraneoptera</taxon>
        <taxon>Hemiptera</taxon>
        <taxon>Sternorrhyncha</taxon>
        <taxon>Aphidomorpha</taxon>
        <taxon>Aphidoidea</taxon>
        <taxon>Aphididae</taxon>
        <taxon>Aphidini</taxon>
        <taxon>Aphis</taxon>
        <taxon>Aphis</taxon>
    </lineage>
</organism>
<evidence type="ECO:0000256" key="1">
    <source>
        <dbReference type="SAM" id="MobiDB-lite"/>
    </source>
</evidence>
<gene>
    <name evidence="2" type="ORF">AGLY_010282</name>
</gene>